<dbReference type="InterPro" id="IPR051315">
    <property type="entry name" value="Bact_Chemotaxis_CheA"/>
</dbReference>
<dbReference type="SMART" id="SM00073">
    <property type="entry name" value="HPT"/>
    <property type="match status" value="1"/>
</dbReference>
<evidence type="ECO:0000256" key="1">
    <source>
        <dbReference type="ARBA" id="ARBA00000085"/>
    </source>
</evidence>
<dbReference type="SMART" id="SM00387">
    <property type="entry name" value="HATPase_c"/>
    <property type="match status" value="1"/>
</dbReference>
<keyword evidence="8 16" id="KW-0418">Kinase</keyword>
<keyword evidence="4" id="KW-0145">Chemotaxis</keyword>
<keyword evidence="9" id="KW-0067">ATP-binding</keyword>
<evidence type="ECO:0000259" key="15">
    <source>
        <dbReference type="PROSITE" id="PS50894"/>
    </source>
</evidence>
<evidence type="ECO:0000256" key="11">
    <source>
        <dbReference type="ARBA" id="ARBA00035100"/>
    </source>
</evidence>
<dbReference type="SUPFAM" id="SSF50341">
    <property type="entry name" value="CheW-like"/>
    <property type="match status" value="1"/>
</dbReference>
<dbReference type="SUPFAM" id="SSF47226">
    <property type="entry name" value="Histidine-containing phosphotransfer domain, HPT domain"/>
    <property type="match status" value="1"/>
</dbReference>
<keyword evidence="10" id="KW-0902">Two-component regulatory system</keyword>
<dbReference type="SMART" id="SM01231">
    <property type="entry name" value="H-kinase_dim"/>
    <property type="match status" value="1"/>
</dbReference>
<keyword evidence="6" id="KW-0808">Transferase</keyword>
<dbReference type="Pfam" id="PF01627">
    <property type="entry name" value="Hpt"/>
    <property type="match status" value="1"/>
</dbReference>
<dbReference type="InterPro" id="IPR002545">
    <property type="entry name" value="CheW-lke_dom"/>
</dbReference>
<keyword evidence="5 12" id="KW-0597">Phosphoprotein</keyword>
<gene>
    <name evidence="16" type="ORF">C8D98_2295</name>
</gene>
<name>A0A4R1K5C2_9BACT</name>
<evidence type="ECO:0000259" key="14">
    <source>
        <dbReference type="PROSITE" id="PS50851"/>
    </source>
</evidence>
<dbReference type="InterPro" id="IPR036061">
    <property type="entry name" value="CheW-like_dom_sf"/>
</dbReference>
<reference evidence="16 17" key="1">
    <citation type="submission" date="2019-03" db="EMBL/GenBank/DDBJ databases">
        <title>Genomic Encyclopedia of Type Strains, Phase IV (KMG-IV): sequencing the most valuable type-strain genomes for metagenomic binning, comparative biology and taxonomic classification.</title>
        <authorList>
            <person name="Goeker M."/>
        </authorList>
    </citation>
    <scope>NUCLEOTIDE SEQUENCE [LARGE SCALE GENOMIC DNA]</scope>
    <source>
        <strain evidence="16 17">DSM 24984</strain>
    </source>
</reference>
<dbReference type="Gene3D" id="3.30.565.10">
    <property type="entry name" value="Histidine kinase-like ATPase, C-terminal domain"/>
    <property type="match status" value="1"/>
</dbReference>
<evidence type="ECO:0000256" key="10">
    <source>
        <dbReference type="ARBA" id="ARBA00023012"/>
    </source>
</evidence>
<evidence type="ECO:0000259" key="13">
    <source>
        <dbReference type="PROSITE" id="PS50109"/>
    </source>
</evidence>
<dbReference type="RefSeq" id="WP_132874273.1">
    <property type="nucleotide sequence ID" value="NZ_SMGG01000006.1"/>
</dbReference>
<evidence type="ECO:0000256" key="4">
    <source>
        <dbReference type="ARBA" id="ARBA00022500"/>
    </source>
</evidence>
<evidence type="ECO:0000256" key="12">
    <source>
        <dbReference type="PROSITE-ProRule" id="PRU00110"/>
    </source>
</evidence>
<dbReference type="PROSITE" id="PS50109">
    <property type="entry name" value="HIS_KIN"/>
    <property type="match status" value="1"/>
</dbReference>
<comment type="caution">
    <text evidence="16">The sequence shown here is derived from an EMBL/GenBank/DDBJ whole genome shotgun (WGS) entry which is preliminary data.</text>
</comment>
<comment type="catalytic activity">
    <reaction evidence="1">
        <text>ATP + protein L-histidine = ADP + protein N-phospho-L-histidine.</text>
        <dbReference type="EC" id="2.7.13.3"/>
    </reaction>
</comment>
<dbReference type="FunFam" id="3.30.565.10:FF:000016">
    <property type="entry name" value="Chemotaxis protein CheA, putative"/>
    <property type="match status" value="1"/>
</dbReference>
<dbReference type="InterPro" id="IPR003594">
    <property type="entry name" value="HATPase_dom"/>
</dbReference>
<keyword evidence="17" id="KW-1185">Reference proteome</keyword>
<dbReference type="GO" id="GO:0005737">
    <property type="term" value="C:cytoplasm"/>
    <property type="evidence" value="ECO:0007669"/>
    <property type="project" value="InterPro"/>
</dbReference>
<dbReference type="PANTHER" id="PTHR43395">
    <property type="entry name" value="SENSOR HISTIDINE KINASE CHEA"/>
    <property type="match status" value="1"/>
</dbReference>
<proteinExistence type="predicted"/>
<feature type="domain" description="Histidine kinase" evidence="13">
    <location>
        <begin position="309"/>
        <end position="557"/>
    </location>
</feature>
<dbReference type="InterPro" id="IPR036097">
    <property type="entry name" value="HisK_dim/P_sf"/>
</dbReference>
<dbReference type="Gene3D" id="2.30.30.40">
    <property type="entry name" value="SH3 Domains"/>
    <property type="match status" value="1"/>
</dbReference>
<evidence type="ECO:0000256" key="2">
    <source>
        <dbReference type="ARBA" id="ARBA00012438"/>
    </source>
</evidence>
<dbReference type="OrthoDB" id="9803176at2"/>
<evidence type="ECO:0000256" key="7">
    <source>
        <dbReference type="ARBA" id="ARBA00022741"/>
    </source>
</evidence>
<comment type="function">
    <text evidence="11">Involved in the transmission of sensory signals from the chemoreceptors to the flagellar motors. CheA is autophosphorylated; it can transfer its phosphate group to either CheB or CheY.</text>
</comment>
<dbReference type="SUPFAM" id="SSF160246">
    <property type="entry name" value="EspE N-terminal domain-like"/>
    <property type="match status" value="1"/>
</dbReference>
<dbReference type="Pfam" id="PF02518">
    <property type="entry name" value="HATPase_c"/>
    <property type="match status" value="1"/>
</dbReference>
<dbReference type="Gene3D" id="1.10.287.560">
    <property type="entry name" value="Histidine kinase CheA-like, homodimeric domain"/>
    <property type="match status" value="1"/>
</dbReference>
<dbReference type="InterPro" id="IPR037006">
    <property type="entry name" value="CheA-like_homodim_sf"/>
</dbReference>
<accession>A0A4R1K5C2</accession>
<dbReference type="Pfam" id="PF01584">
    <property type="entry name" value="CheW"/>
    <property type="match status" value="1"/>
</dbReference>
<dbReference type="Gene3D" id="1.20.120.160">
    <property type="entry name" value="HPT domain"/>
    <property type="match status" value="1"/>
</dbReference>
<dbReference type="Proteomes" id="UP000294614">
    <property type="component" value="Unassembled WGS sequence"/>
</dbReference>
<dbReference type="GO" id="GO:0000155">
    <property type="term" value="F:phosphorelay sensor kinase activity"/>
    <property type="evidence" value="ECO:0007669"/>
    <property type="project" value="InterPro"/>
</dbReference>
<dbReference type="InterPro" id="IPR037257">
    <property type="entry name" value="T2SS_E_N_sf"/>
</dbReference>
<keyword evidence="7" id="KW-0547">Nucleotide-binding</keyword>
<dbReference type="Pfam" id="PF02895">
    <property type="entry name" value="H-kinase_dim"/>
    <property type="match status" value="1"/>
</dbReference>
<feature type="domain" description="CheW-like" evidence="14">
    <location>
        <begin position="559"/>
        <end position="690"/>
    </location>
</feature>
<dbReference type="InterPro" id="IPR004358">
    <property type="entry name" value="Sig_transdc_His_kin-like_C"/>
</dbReference>
<evidence type="ECO:0000256" key="3">
    <source>
        <dbReference type="ARBA" id="ARBA00021495"/>
    </source>
</evidence>
<dbReference type="PANTHER" id="PTHR43395:SF10">
    <property type="entry name" value="CHEMOTAXIS PROTEIN CHEA"/>
    <property type="match status" value="1"/>
</dbReference>
<dbReference type="InterPro" id="IPR008207">
    <property type="entry name" value="Sig_transdc_His_kin_Hpt_dom"/>
</dbReference>
<feature type="domain" description="HPt" evidence="15">
    <location>
        <begin position="1"/>
        <end position="103"/>
    </location>
</feature>
<evidence type="ECO:0000256" key="6">
    <source>
        <dbReference type="ARBA" id="ARBA00022679"/>
    </source>
</evidence>
<evidence type="ECO:0000256" key="5">
    <source>
        <dbReference type="ARBA" id="ARBA00022553"/>
    </source>
</evidence>
<dbReference type="PROSITE" id="PS50851">
    <property type="entry name" value="CHEW"/>
    <property type="match status" value="1"/>
</dbReference>
<evidence type="ECO:0000313" key="17">
    <source>
        <dbReference type="Proteomes" id="UP000294614"/>
    </source>
</evidence>
<evidence type="ECO:0000256" key="9">
    <source>
        <dbReference type="ARBA" id="ARBA00022840"/>
    </source>
</evidence>
<organism evidence="16 17">
    <name type="scientific">Seleniivibrio woodruffii</name>
    <dbReference type="NCBI Taxonomy" id="1078050"/>
    <lineage>
        <taxon>Bacteria</taxon>
        <taxon>Pseudomonadati</taxon>
        <taxon>Deferribacterota</taxon>
        <taxon>Deferribacteres</taxon>
        <taxon>Deferribacterales</taxon>
        <taxon>Geovibrionaceae</taxon>
        <taxon>Seleniivibrio</taxon>
    </lineage>
</organism>
<evidence type="ECO:0000256" key="8">
    <source>
        <dbReference type="ARBA" id="ARBA00022777"/>
    </source>
</evidence>
<dbReference type="InterPro" id="IPR004105">
    <property type="entry name" value="CheA-like_dim"/>
</dbReference>
<feature type="modified residue" description="Phosphohistidine" evidence="12">
    <location>
        <position position="46"/>
    </location>
</feature>
<dbReference type="GO" id="GO:0005524">
    <property type="term" value="F:ATP binding"/>
    <property type="evidence" value="ECO:0007669"/>
    <property type="project" value="UniProtKB-KW"/>
</dbReference>
<dbReference type="EMBL" id="SMGG01000006">
    <property type="protein sequence ID" value="TCK59362.1"/>
    <property type="molecule type" value="Genomic_DNA"/>
</dbReference>
<dbReference type="PRINTS" id="PR00344">
    <property type="entry name" value="BCTRLSENSOR"/>
</dbReference>
<dbReference type="CDD" id="cd16916">
    <property type="entry name" value="HATPase_CheA-like"/>
    <property type="match status" value="1"/>
</dbReference>
<dbReference type="InterPro" id="IPR036641">
    <property type="entry name" value="HPT_dom_sf"/>
</dbReference>
<dbReference type="InterPro" id="IPR005467">
    <property type="entry name" value="His_kinase_dom"/>
</dbReference>
<evidence type="ECO:0000313" key="16">
    <source>
        <dbReference type="EMBL" id="TCK59362.1"/>
    </source>
</evidence>
<dbReference type="GO" id="GO:0006935">
    <property type="term" value="P:chemotaxis"/>
    <property type="evidence" value="ECO:0007669"/>
    <property type="project" value="UniProtKB-KW"/>
</dbReference>
<dbReference type="AlphaFoldDB" id="A0A4R1K5C2"/>
<dbReference type="InterPro" id="IPR036890">
    <property type="entry name" value="HATPase_C_sf"/>
</dbReference>
<sequence>MSADVHQEVFIQEATELLQELEQSLLELEDDTLNMDLVARVFRAMHTIKGSGAMFGFENIAALVHSIETAYDLVRNGKLDITKPMLDYSLKSCDIIREMLGDPSMKADSPLAMEIVAFFSEAGGIKQPQQKPKEKEQENKLLKSSNLKTYRVTFRAPQDILLSGINPELLVKEVAELGEASISAQTTYMPELGEMEAEKCYTFWEIILTTDKTENDIRDIFIFVEDDSDLKVTLIDDFTGGSENLKKIGEILVEKGDISQDALMGLMQERKMFGEILIEKGLITKEALDSALNEQLHVRQIRDQKAVVENISSVRVPSEKLDFLVDLVGELVTVQARLGQIAVQENNQEMLKVAEEVERLVWELRDNTMSIRMLEIGSTFSKFKRLVRDLSAELGKEIELIVHGGETEIDKTVIEKLGDPLVHLIRNSIDHGIETPQERVAAGKPAKGHITLTATHSGGSVLIEISDDGKGINKEAVLKKARANGIVSETAELPDKEVFELIFASGFSTAETISSVSGRGVGMDVVRRNIESLRGTIDITSTQGKGTTITLKLPLTLAIIDGLLVVIGGQFYIIPLSLVNECIEFNAAKNRSSSGRRIIMVRNEIVPYVFLRDFFQAEGEAPEIQQIVIIEIDGRRVGFVVDSVVGDHQTVIKSLGKAFKDIECISGASVLGDGSVALIVDVFKIYTEIE</sequence>
<protein>
    <recommendedName>
        <fullName evidence="3">Chemotaxis protein CheA</fullName>
        <ecNumber evidence="2">2.7.13.3</ecNumber>
    </recommendedName>
</protein>
<dbReference type="CDD" id="cd00088">
    <property type="entry name" value="HPT"/>
    <property type="match status" value="1"/>
</dbReference>
<dbReference type="SUPFAM" id="SSF55874">
    <property type="entry name" value="ATPase domain of HSP90 chaperone/DNA topoisomerase II/histidine kinase"/>
    <property type="match status" value="1"/>
</dbReference>
<dbReference type="SUPFAM" id="SSF47384">
    <property type="entry name" value="Homodimeric domain of signal transducing histidine kinase"/>
    <property type="match status" value="1"/>
</dbReference>
<dbReference type="EC" id="2.7.13.3" evidence="2"/>
<dbReference type="PROSITE" id="PS50894">
    <property type="entry name" value="HPT"/>
    <property type="match status" value="1"/>
</dbReference>
<dbReference type="SMART" id="SM00260">
    <property type="entry name" value="CheW"/>
    <property type="match status" value="1"/>
</dbReference>